<comment type="caution">
    <text evidence="2">The sequence shown here is derived from an EMBL/GenBank/DDBJ whole genome shotgun (WGS) entry which is preliminary data.</text>
</comment>
<proteinExistence type="predicted"/>
<dbReference type="AlphaFoldDB" id="A0A9D1IWQ8"/>
<name>A0A9D1IWQ8_9CLOT</name>
<dbReference type="InterPro" id="IPR041183">
    <property type="entry name" value="Cyclophilin-like"/>
</dbReference>
<sequence length="168" mass="18650">MRTWLAVWLMITVMLTVYGREAQLPAVDETGMEGAWDMQQNTQGEWPDSAKERRMTLTVGAQEFDVTLEDNAAAQALYEMLPLRLEMSELNGNEKYHYLDQTLPADAQRPGQINAGDLMLFGDDCIVLFYESFSSGYSYTRLGRVENAGGLAGVLGRGSVTVELTPAQ</sequence>
<evidence type="ECO:0000259" key="1">
    <source>
        <dbReference type="Pfam" id="PF18050"/>
    </source>
</evidence>
<gene>
    <name evidence="2" type="ORF">IAB67_04485</name>
</gene>
<reference evidence="2" key="2">
    <citation type="journal article" date="2021" name="PeerJ">
        <title>Extensive microbial diversity within the chicken gut microbiome revealed by metagenomics and culture.</title>
        <authorList>
            <person name="Gilroy R."/>
            <person name="Ravi A."/>
            <person name="Getino M."/>
            <person name="Pursley I."/>
            <person name="Horton D.L."/>
            <person name="Alikhan N.F."/>
            <person name="Baker D."/>
            <person name="Gharbi K."/>
            <person name="Hall N."/>
            <person name="Watson M."/>
            <person name="Adriaenssens E.M."/>
            <person name="Foster-Nyarko E."/>
            <person name="Jarju S."/>
            <person name="Secka A."/>
            <person name="Antonio M."/>
            <person name="Oren A."/>
            <person name="Chaudhuri R.R."/>
            <person name="La Ragione R."/>
            <person name="Hildebrand F."/>
            <person name="Pallen M.J."/>
        </authorList>
    </citation>
    <scope>NUCLEOTIDE SEQUENCE</scope>
    <source>
        <strain evidence="2">CHK191-8634</strain>
    </source>
</reference>
<dbReference type="Pfam" id="PF18050">
    <property type="entry name" value="Cyclophil_like2"/>
    <property type="match status" value="1"/>
</dbReference>
<dbReference type="Gene3D" id="2.40.100.20">
    <property type="match status" value="1"/>
</dbReference>
<dbReference type="EMBL" id="DVMR01000037">
    <property type="protein sequence ID" value="HIU43537.1"/>
    <property type="molecule type" value="Genomic_DNA"/>
</dbReference>
<organism evidence="2 3">
    <name type="scientific">Candidatus Ventrousia excrementavium</name>
    <dbReference type="NCBI Taxonomy" id="2840961"/>
    <lineage>
        <taxon>Bacteria</taxon>
        <taxon>Bacillati</taxon>
        <taxon>Bacillota</taxon>
        <taxon>Clostridia</taxon>
        <taxon>Eubacteriales</taxon>
        <taxon>Clostridiaceae</taxon>
        <taxon>Clostridiaceae incertae sedis</taxon>
        <taxon>Candidatus Ventrousia</taxon>
    </lineage>
</organism>
<dbReference type="SUPFAM" id="SSF50891">
    <property type="entry name" value="Cyclophilin-like"/>
    <property type="match status" value="1"/>
</dbReference>
<dbReference type="Proteomes" id="UP000824073">
    <property type="component" value="Unassembled WGS sequence"/>
</dbReference>
<evidence type="ECO:0000313" key="3">
    <source>
        <dbReference type="Proteomes" id="UP000824073"/>
    </source>
</evidence>
<reference evidence="2" key="1">
    <citation type="submission" date="2020-10" db="EMBL/GenBank/DDBJ databases">
        <authorList>
            <person name="Gilroy R."/>
        </authorList>
    </citation>
    <scope>NUCLEOTIDE SEQUENCE</scope>
    <source>
        <strain evidence="2">CHK191-8634</strain>
    </source>
</reference>
<accession>A0A9D1IWQ8</accession>
<dbReference type="InterPro" id="IPR029000">
    <property type="entry name" value="Cyclophilin-like_dom_sf"/>
</dbReference>
<feature type="domain" description="Cyclophilin-like" evidence="1">
    <location>
        <begin position="57"/>
        <end position="164"/>
    </location>
</feature>
<evidence type="ECO:0000313" key="2">
    <source>
        <dbReference type="EMBL" id="HIU43537.1"/>
    </source>
</evidence>
<protein>
    <recommendedName>
        <fullName evidence="1">Cyclophilin-like domain-containing protein</fullName>
    </recommendedName>
</protein>